<feature type="domain" description="PIN" evidence="1">
    <location>
        <begin position="80"/>
        <end position="124"/>
    </location>
</feature>
<dbReference type="SUPFAM" id="SSF88723">
    <property type="entry name" value="PIN domain-like"/>
    <property type="match status" value="1"/>
</dbReference>
<dbReference type="AlphaFoldDB" id="A0A450XNJ6"/>
<dbReference type="CDD" id="cd09872">
    <property type="entry name" value="PIN_Sll0205-like"/>
    <property type="match status" value="1"/>
</dbReference>
<reference evidence="3" key="1">
    <citation type="submission" date="2019-02" db="EMBL/GenBank/DDBJ databases">
        <authorList>
            <person name="Gruber-Vodicka R. H."/>
            <person name="Seah K. B. B."/>
        </authorList>
    </citation>
    <scope>NUCLEOTIDE SEQUENCE</scope>
    <source>
        <strain evidence="2">BECK_S312</strain>
        <strain evidence="3">BECK_S426</strain>
    </source>
</reference>
<organism evidence="3">
    <name type="scientific">Candidatus Kentrum sp. LPFa</name>
    <dbReference type="NCBI Taxonomy" id="2126335"/>
    <lineage>
        <taxon>Bacteria</taxon>
        <taxon>Pseudomonadati</taxon>
        <taxon>Pseudomonadota</taxon>
        <taxon>Gammaproteobacteria</taxon>
        <taxon>Candidatus Kentrum</taxon>
    </lineage>
</organism>
<evidence type="ECO:0000313" key="3">
    <source>
        <dbReference type="EMBL" id="VFK30903.1"/>
    </source>
</evidence>
<proteinExistence type="predicted"/>
<dbReference type="InterPro" id="IPR052919">
    <property type="entry name" value="TA_system_RNase"/>
</dbReference>
<dbReference type="EMBL" id="CAADFP010000123">
    <property type="protein sequence ID" value="VFK30903.1"/>
    <property type="molecule type" value="Genomic_DNA"/>
</dbReference>
<gene>
    <name evidence="2" type="ORF">BECKLPF1236A_GA0070988_101282</name>
    <name evidence="3" type="ORF">BECKLPF1236C_GA0070990_101238</name>
</gene>
<evidence type="ECO:0000259" key="1">
    <source>
        <dbReference type="Pfam" id="PF01850"/>
    </source>
</evidence>
<evidence type="ECO:0000313" key="2">
    <source>
        <dbReference type="EMBL" id="VFK15583.1"/>
    </source>
</evidence>
<name>A0A450XNJ6_9GAMM</name>
<sequence>MTELIVNVHETKMDLSLLLEKARVGHEIIFAEAGKPCARLTPMARPRSERQPGRLGGRVDDAFFDPLGDDELNAWEAMRVLLDTHALFWWFTDDDRLSEAAREIIANEENEIFVSAASAWEIATGQL</sequence>
<dbReference type="InterPro" id="IPR041705">
    <property type="entry name" value="PIN_Sll0205"/>
</dbReference>
<accession>A0A450XNJ6</accession>
<dbReference type="EMBL" id="CAADFM010000128">
    <property type="protein sequence ID" value="VFK15583.1"/>
    <property type="molecule type" value="Genomic_DNA"/>
</dbReference>
<dbReference type="InterPro" id="IPR029060">
    <property type="entry name" value="PIN-like_dom_sf"/>
</dbReference>
<dbReference type="PANTHER" id="PTHR36173:SF2">
    <property type="entry name" value="RIBONUCLEASE VAPC16"/>
    <property type="match status" value="1"/>
</dbReference>
<dbReference type="InterPro" id="IPR002716">
    <property type="entry name" value="PIN_dom"/>
</dbReference>
<protein>
    <submittedName>
        <fullName evidence="3">PIN domain-containing protein</fullName>
    </submittedName>
</protein>
<dbReference type="PANTHER" id="PTHR36173">
    <property type="entry name" value="RIBONUCLEASE VAPC16-RELATED"/>
    <property type="match status" value="1"/>
</dbReference>
<dbReference type="Pfam" id="PF01850">
    <property type="entry name" value="PIN"/>
    <property type="match status" value="1"/>
</dbReference>